<dbReference type="AlphaFoldDB" id="A0A7W3PHB0"/>
<evidence type="ECO:0008006" key="3">
    <source>
        <dbReference type="Google" id="ProtNLM"/>
    </source>
</evidence>
<accession>A0A7W3PHB0</accession>
<dbReference type="EMBL" id="JACGWV010000003">
    <property type="protein sequence ID" value="MBA8811661.1"/>
    <property type="molecule type" value="Genomic_DNA"/>
</dbReference>
<comment type="caution">
    <text evidence="1">The sequence shown here is derived from an EMBL/GenBank/DDBJ whole genome shotgun (WGS) entry which is preliminary data.</text>
</comment>
<protein>
    <recommendedName>
        <fullName evidence="3">DUF4177 domain-containing protein</fullName>
    </recommendedName>
</protein>
<dbReference type="InterPro" id="IPR025234">
    <property type="entry name" value="YjzH-like"/>
</dbReference>
<evidence type="ECO:0000313" key="1">
    <source>
        <dbReference type="EMBL" id="MBA8811661.1"/>
    </source>
</evidence>
<proteinExistence type="predicted"/>
<keyword evidence="2" id="KW-1185">Reference proteome</keyword>
<dbReference type="Pfam" id="PF13783">
    <property type="entry name" value="DUF4177"/>
    <property type="match status" value="1"/>
</dbReference>
<name>A0A7W3PHB0_9MICO</name>
<dbReference type="Proteomes" id="UP000540568">
    <property type="component" value="Unassembled WGS sequence"/>
</dbReference>
<evidence type="ECO:0000313" key="2">
    <source>
        <dbReference type="Proteomes" id="UP000540568"/>
    </source>
</evidence>
<sequence>MTTAWENKILTYKLAWKGFDYKQMEQDLNDYGREGWEVVQTIIPALGAGQTLEIAVVIKRPAVG</sequence>
<organism evidence="1 2">
    <name type="scientific">Promicromonospora sukumoe</name>
    <dbReference type="NCBI Taxonomy" id="88382"/>
    <lineage>
        <taxon>Bacteria</taxon>
        <taxon>Bacillati</taxon>
        <taxon>Actinomycetota</taxon>
        <taxon>Actinomycetes</taxon>
        <taxon>Micrococcales</taxon>
        <taxon>Promicromonosporaceae</taxon>
        <taxon>Promicromonospora</taxon>
    </lineage>
</organism>
<gene>
    <name evidence="1" type="ORF">FHX71_005668</name>
</gene>
<dbReference type="RefSeq" id="WP_182620748.1">
    <property type="nucleotide sequence ID" value="NZ_BAAATF010000001.1"/>
</dbReference>
<reference evidence="1 2" key="1">
    <citation type="submission" date="2020-07" db="EMBL/GenBank/DDBJ databases">
        <title>Sequencing the genomes of 1000 actinobacteria strains.</title>
        <authorList>
            <person name="Klenk H.-P."/>
        </authorList>
    </citation>
    <scope>NUCLEOTIDE SEQUENCE [LARGE SCALE GENOMIC DNA]</scope>
    <source>
        <strain evidence="1 2">DSM 44121</strain>
    </source>
</reference>